<dbReference type="Proteomes" id="UP001596166">
    <property type="component" value="Unassembled WGS sequence"/>
</dbReference>
<dbReference type="RefSeq" id="WP_376997681.1">
    <property type="nucleotide sequence ID" value="NZ_JBHSLC010000063.1"/>
</dbReference>
<proteinExistence type="predicted"/>
<gene>
    <name evidence="2" type="ORF">ACFPMG_23705</name>
</gene>
<dbReference type="CDD" id="cd02440">
    <property type="entry name" value="AdoMet_MTases"/>
    <property type="match status" value="1"/>
</dbReference>
<organism evidence="2 3">
    <name type="scientific">Azospirillum himalayense</name>
    <dbReference type="NCBI Taxonomy" id="654847"/>
    <lineage>
        <taxon>Bacteria</taxon>
        <taxon>Pseudomonadati</taxon>
        <taxon>Pseudomonadota</taxon>
        <taxon>Alphaproteobacteria</taxon>
        <taxon>Rhodospirillales</taxon>
        <taxon>Azospirillaceae</taxon>
        <taxon>Azospirillum</taxon>
    </lineage>
</organism>
<dbReference type="InterPro" id="IPR029063">
    <property type="entry name" value="SAM-dependent_MTases_sf"/>
</dbReference>
<protein>
    <submittedName>
        <fullName evidence="2">Strawberry notch-like NTP hydrolase domain-containing protein</fullName>
    </submittedName>
</protein>
<dbReference type="SUPFAM" id="SSF53335">
    <property type="entry name" value="S-adenosyl-L-methionine-dependent methyltransferases"/>
    <property type="match status" value="1"/>
</dbReference>
<feature type="non-terminal residue" evidence="2">
    <location>
        <position position="824"/>
    </location>
</feature>
<reference evidence="3" key="1">
    <citation type="journal article" date="2019" name="Int. J. Syst. Evol. Microbiol.">
        <title>The Global Catalogue of Microorganisms (GCM) 10K type strain sequencing project: providing services to taxonomists for standard genome sequencing and annotation.</title>
        <authorList>
            <consortium name="The Broad Institute Genomics Platform"/>
            <consortium name="The Broad Institute Genome Sequencing Center for Infectious Disease"/>
            <person name="Wu L."/>
            <person name="Ma J."/>
        </authorList>
    </citation>
    <scope>NUCLEOTIDE SEQUENCE [LARGE SCALE GENOMIC DNA]</scope>
    <source>
        <strain evidence="3">CCUG 58760</strain>
    </source>
</reference>
<dbReference type="EMBL" id="JBHSLC010000063">
    <property type="protein sequence ID" value="MFC5357999.1"/>
    <property type="molecule type" value="Genomic_DNA"/>
</dbReference>
<keyword evidence="3" id="KW-1185">Reference proteome</keyword>
<dbReference type="Gene3D" id="3.40.50.150">
    <property type="entry name" value="Vaccinia Virus protein VP39"/>
    <property type="match status" value="1"/>
</dbReference>
<dbReference type="Gene3D" id="3.40.50.300">
    <property type="entry name" value="P-loop containing nucleotide triphosphate hydrolases"/>
    <property type="match status" value="1"/>
</dbReference>
<comment type="caution">
    <text evidence="2">The sequence shown here is derived from an EMBL/GenBank/DDBJ whole genome shotgun (WGS) entry which is preliminary data.</text>
</comment>
<dbReference type="Pfam" id="PF13872">
    <property type="entry name" value="AAA_34"/>
    <property type="match status" value="1"/>
</dbReference>
<sequence length="824" mass="86993">MTLTAELRTDAAAPCPSLPVDIAAALLAAAERLLPALERGRAIDAGTLRTAMTAAFGGSDAEGVWSWKLAYDAGEAAQVLFLRRFGLAMQARATSPVAFLTMLERLTALLPSQTRRSEESQARQQFSTPLPLAGVVAAAAALTPADRVLEPSAGTGLLAVFAEQVGASLVLNELADTRAGLLERLFPGMPVARFDAANIHDHLDPAVRPTVVLMNPPFSALAAVDGRVADAAVRHLASALARLAEGGRLVAVTGAGLAPGHPAWRDAFVRLQERGRVVFSAAIDGRVYARHGTTVDTRLTVIDRVPAGDPTAFPVSPGMAPDAATLLDWVRRDVPPRASVSASAAAPLPVLARAMAARPVRRAAAVPTVCTPASGPAVVELEYEPRDWAPEAGARLTAALYEPYTLQSIVLPGARPHPTPLVQSAAMAAVAPPKPCYRPHLPGALVTGGILSDAQLESVILAGEAHAGHLAGSWTVDETFDVVSAASDDVEDAVRFRRGWFLGDGTGAGKGRQVAGILLDNWLKGRQRALWISKSDTLIEDARRDWSALGQEPLLVAPLSRFRPGVPITLERGILFTTYATLRGDGGEGAVPRVQQIVDWLGRDFDGVIVFDESHALRNAGGTAGFGRDGGPVTPSQQGRAGLRLQHALPDARVLYVSATGATTVHNLAYAQRLGLWGGADFPFATRAEFVQAIEAGGVAAMEVLARDLKALGLYAARSLSFEGVRYEMVEHRLTPGQVAIYDAYAAAFQVIHANLTAALEAANVTGAGGTLNRAAKAAARSAFEGAKQRFLNRASYCPRCASWLFEEIEVRVYHSDIYAFLAP</sequence>
<feature type="domain" description="Strawberry notch AAA" evidence="1">
    <location>
        <begin position="416"/>
        <end position="744"/>
    </location>
</feature>
<evidence type="ECO:0000313" key="3">
    <source>
        <dbReference type="Proteomes" id="UP001596166"/>
    </source>
</evidence>
<dbReference type="InterPro" id="IPR026741">
    <property type="entry name" value="SNO"/>
</dbReference>
<name>A0ABW0GBV0_9PROT</name>
<dbReference type="PANTHER" id="PTHR12706">
    <property type="entry name" value="STRAWBERRY NOTCH-RELATED"/>
    <property type="match status" value="1"/>
</dbReference>
<accession>A0ABW0GBV0</accession>
<dbReference type="SUPFAM" id="SSF52540">
    <property type="entry name" value="P-loop containing nucleoside triphosphate hydrolases"/>
    <property type="match status" value="1"/>
</dbReference>
<dbReference type="InterPro" id="IPR027417">
    <property type="entry name" value="P-loop_NTPase"/>
</dbReference>
<dbReference type="InterPro" id="IPR039187">
    <property type="entry name" value="SNO_AAA"/>
</dbReference>
<dbReference type="PANTHER" id="PTHR12706:SF30">
    <property type="entry name" value="PROTEIN STRAWBERRY NOTCH-RELATED"/>
    <property type="match status" value="1"/>
</dbReference>
<evidence type="ECO:0000313" key="2">
    <source>
        <dbReference type="EMBL" id="MFC5357999.1"/>
    </source>
</evidence>
<evidence type="ECO:0000259" key="1">
    <source>
        <dbReference type="Pfam" id="PF13872"/>
    </source>
</evidence>